<proteinExistence type="predicted"/>
<sequence>MVGKVSIVEGDTLFGPLVVGGNLGETIRYRGQPLNVDLYYLFRFFEQDIDTLRVHSTGIVNDQDHVKQGPIDIFYNGELLSQYFPGIYDEASGIYLLDNERVISRKHHMSPWILKIHKDLEEFN</sequence>
<dbReference type="EMBL" id="AQHR01000113">
    <property type="protein sequence ID" value="EON74972.1"/>
    <property type="molecule type" value="Genomic_DNA"/>
</dbReference>
<protein>
    <submittedName>
        <fullName evidence="1">Uncharacterized protein</fullName>
    </submittedName>
</protein>
<comment type="caution">
    <text evidence="1">The sequence shown here is derived from an EMBL/GenBank/DDBJ whole genome shotgun (WGS) entry which is preliminary data.</text>
</comment>
<dbReference type="AlphaFoldDB" id="R7ZLM5"/>
<gene>
    <name evidence="1" type="ORF">ADIS_4567</name>
</gene>
<accession>R7ZLM5</accession>
<name>R7ZLM5_9BACT</name>
<evidence type="ECO:0000313" key="2">
    <source>
        <dbReference type="Proteomes" id="UP000013909"/>
    </source>
</evidence>
<keyword evidence="2" id="KW-1185">Reference proteome</keyword>
<organism evidence="1 2">
    <name type="scientific">Lunatimonas lonarensis</name>
    <dbReference type="NCBI Taxonomy" id="1232681"/>
    <lineage>
        <taxon>Bacteria</taxon>
        <taxon>Pseudomonadati</taxon>
        <taxon>Bacteroidota</taxon>
        <taxon>Cytophagia</taxon>
        <taxon>Cytophagales</taxon>
        <taxon>Cyclobacteriaceae</taxon>
    </lineage>
</organism>
<reference evidence="1 2" key="1">
    <citation type="submission" date="2013-02" db="EMBL/GenBank/DDBJ databases">
        <title>A novel strain isolated from Lonar lake, Maharashtra, India.</title>
        <authorList>
            <person name="Singh A."/>
        </authorList>
    </citation>
    <scope>NUCLEOTIDE SEQUENCE [LARGE SCALE GENOMIC DNA]</scope>
    <source>
        <strain evidence="1 2">AK24</strain>
    </source>
</reference>
<dbReference type="Proteomes" id="UP000013909">
    <property type="component" value="Unassembled WGS sequence"/>
</dbReference>
<evidence type="ECO:0000313" key="1">
    <source>
        <dbReference type="EMBL" id="EON74972.1"/>
    </source>
</evidence>